<dbReference type="SMART" id="SM00530">
    <property type="entry name" value="HTH_XRE"/>
    <property type="match status" value="1"/>
</dbReference>
<dbReference type="PROSITE" id="PS50943">
    <property type="entry name" value="HTH_CROC1"/>
    <property type="match status" value="1"/>
</dbReference>
<sequence>MPEKTDFEIAVINQVRKVRKAKGYTQDDLAMFLNLTRGFIGQIESPKFPSKYNIEHIGILAREMNCSPRDLMPEEA</sequence>
<name>A0ABQ1YTP0_9BACT</name>
<proteinExistence type="predicted"/>
<dbReference type="Gene3D" id="1.10.260.40">
    <property type="entry name" value="lambda repressor-like DNA-binding domains"/>
    <property type="match status" value="1"/>
</dbReference>
<gene>
    <name evidence="2" type="ORF">GCM10007423_29180</name>
</gene>
<organism evidence="2 3">
    <name type="scientific">Dyadobacter endophyticus</name>
    <dbReference type="NCBI Taxonomy" id="1749036"/>
    <lineage>
        <taxon>Bacteria</taxon>
        <taxon>Pseudomonadati</taxon>
        <taxon>Bacteroidota</taxon>
        <taxon>Cytophagia</taxon>
        <taxon>Cytophagales</taxon>
        <taxon>Spirosomataceae</taxon>
        <taxon>Dyadobacter</taxon>
    </lineage>
</organism>
<dbReference type="Proteomes" id="UP000600214">
    <property type="component" value="Unassembled WGS sequence"/>
</dbReference>
<protein>
    <submittedName>
        <fullName evidence="2">Transcriptional regulator</fullName>
    </submittedName>
</protein>
<reference evidence="3" key="1">
    <citation type="journal article" date="2019" name="Int. J. Syst. Evol. Microbiol.">
        <title>The Global Catalogue of Microorganisms (GCM) 10K type strain sequencing project: providing services to taxonomists for standard genome sequencing and annotation.</title>
        <authorList>
            <consortium name="The Broad Institute Genomics Platform"/>
            <consortium name="The Broad Institute Genome Sequencing Center for Infectious Disease"/>
            <person name="Wu L."/>
            <person name="Ma J."/>
        </authorList>
    </citation>
    <scope>NUCLEOTIDE SEQUENCE [LARGE SCALE GENOMIC DNA]</scope>
    <source>
        <strain evidence="3">CGMCC 1.15288</strain>
    </source>
</reference>
<dbReference type="InterPro" id="IPR001387">
    <property type="entry name" value="Cro/C1-type_HTH"/>
</dbReference>
<dbReference type="InterPro" id="IPR010982">
    <property type="entry name" value="Lambda_DNA-bd_dom_sf"/>
</dbReference>
<feature type="domain" description="HTH cro/C1-type" evidence="1">
    <location>
        <begin position="15"/>
        <end position="71"/>
    </location>
</feature>
<evidence type="ECO:0000259" key="1">
    <source>
        <dbReference type="PROSITE" id="PS50943"/>
    </source>
</evidence>
<dbReference type="Pfam" id="PF01381">
    <property type="entry name" value="HTH_3"/>
    <property type="match status" value="1"/>
</dbReference>
<comment type="caution">
    <text evidence="2">The sequence shown here is derived from an EMBL/GenBank/DDBJ whole genome shotgun (WGS) entry which is preliminary data.</text>
</comment>
<dbReference type="RefSeq" id="WP_188933298.1">
    <property type="nucleotide sequence ID" value="NZ_BMIA01000002.1"/>
</dbReference>
<evidence type="ECO:0000313" key="3">
    <source>
        <dbReference type="Proteomes" id="UP000600214"/>
    </source>
</evidence>
<accession>A0ABQ1YTP0</accession>
<dbReference type="CDD" id="cd00093">
    <property type="entry name" value="HTH_XRE"/>
    <property type="match status" value="1"/>
</dbReference>
<dbReference type="SUPFAM" id="SSF47413">
    <property type="entry name" value="lambda repressor-like DNA-binding domains"/>
    <property type="match status" value="1"/>
</dbReference>
<dbReference type="EMBL" id="BMIA01000002">
    <property type="protein sequence ID" value="GGH36710.1"/>
    <property type="molecule type" value="Genomic_DNA"/>
</dbReference>
<keyword evidence="3" id="KW-1185">Reference proteome</keyword>
<evidence type="ECO:0000313" key="2">
    <source>
        <dbReference type="EMBL" id="GGH36710.1"/>
    </source>
</evidence>